<dbReference type="AlphaFoldDB" id="U2TKN3"/>
<dbReference type="STRING" id="1125712.HMPREF1316_0943"/>
<accession>U2TKN3</accession>
<reference evidence="1 2" key="1">
    <citation type="submission" date="2013-08" db="EMBL/GenBank/DDBJ databases">
        <authorList>
            <person name="Durkin A.S."/>
            <person name="Haft D.R."/>
            <person name="McCorrison J."/>
            <person name="Torralba M."/>
            <person name="Gillis M."/>
            <person name="Haft D.H."/>
            <person name="Methe B."/>
            <person name="Sutton G."/>
            <person name="Nelson K.E."/>
        </authorList>
    </citation>
    <scope>NUCLEOTIDE SEQUENCE [LARGE SCALE GENOMIC DNA]</scope>
    <source>
        <strain evidence="1 2">F0195</strain>
    </source>
</reference>
<proteinExistence type="predicted"/>
<keyword evidence="2" id="KW-1185">Reference proteome</keyword>
<dbReference type="RefSeq" id="WP_021726764.1">
    <property type="nucleotide sequence ID" value="NZ_AWEZ01000061.1"/>
</dbReference>
<comment type="caution">
    <text evidence="1">The sequence shown here is derived from an EMBL/GenBank/DDBJ whole genome shotgun (WGS) entry which is preliminary data.</text>
</comment>
<protein>
    <submittedName>
        <fullName evidence="1">Uncharacterized protein</fullName>
    </submittedName>
</protein>
<name>U2TKN3_9ACTN</name>
<evidence type="ECO:0000313" key="2">
    <source>
        <dbReference type="Proteomes" id="UP000016638"/>
    </source>
</evidence>
<organism evidence="1 2">
    <name type="scientific">Olsenella profusa F0195</name>
    <dbReference type="NCBI Taxonomy" id="1125712"/>
    <lineage>
        <taxon>Bacteria</taxon>
        <taxon>Bacillati</taxon>
        <taxon>Actinomycetota</taxon>
        <taxon>Coriobacteriia</taxon>
        <taxon>Coriobacteriales</taxon>
        <taxon>Atopobiaceae</taxon>
        <taxon>Olsenella</taxon>
    </lineage>
</organism>
<evidence type="ECO:0000313" key="1">
    <source>
        <dbReference type="EMBL" id="ERL07025.1"/>
    </source>
</evidence>
<dbReference type="PATRIC" id="fig|1125712.3.peg.1785"/>
<dbReference type="Proteomes" id="UP000016638">
    <property type="component" value="Unassembled WGS sequence"/>
</dbReference>
<dbReference type="EMBL" id="AWEZ01000061">
    <property type="protein sequence ID" value="ERL07025.1"/>
    <property type="molecule type" value="Genomic_DNA"/>
</dbReference>
<dbReference type="eggNOG" id="ENOG5033EA8">
    <property type="taxonomic scope" value="Bacteria"/>
</dbReference>
<gene>
    <name evidence="1" type="ORF">HMPREF1316_0943</name>
</gene>
<sequence>MHHLWVNAQNTLRYGKDEERRKQAQATLDWIRNLVRKYHPEWDWGSDQIDNRIEDFLWKLNDEGCNYAADINALMQQYSITDLRKRFGIPDDVPDSQVEDWLLLDYYASRDNHNPSRWPWSWGEDTYDEHEDPKETDGRGMNFFDEQYRLHRWLEGYGINASVSLPRPVNIPGGMDAMKDDLCKGKHVILNMSRSVEERNDIYGRNLDRRFYIQNEVIPLYQGRFSDALGYDVHIFLHDNPMTKEGNDEFERELAGA</sequence>